<accession>A0ABU0U1U0</accession>
<proteinExistence type="predicted"/>
<dbReference type="Proteomes" id="UP001244640">
    <property type="component" value="Unassembled WGS sequence"/>
</dbReference>
<name>A0ABU0U1U0_9SPHI</name>
<comment type="caution">
    <text evidence="1">The sequence shown here is derived from an EMBL/GenBank/DDBJ whole genome shotgun (WGS) entry which is preliminary data.</text>
</comment>
<gene>
    <name evidence="1" type="ORF">QE382_000897</name>
</gene>
<protein>
    <submittedName>
        <fullName evidence="1">Uncharacterized protein</fullName>
    </submittedName>
</protein>
<evidence type="ECO:0000313" key="2">
    <source>
        <dbReference type="Proteomes" id="UP001244640"/>
    </source>
</evidence>
<evidence type="ECO:0000313" key="1">
    <source>
        <dbReference type="EMBL" id="MDQ1148913.1"/>
    </source>
</evidence>
<dbReference type="EMBL" id="JAUTBA010000001">
    <property type="protein sequence ID" value="MDQ1148913.1"/>
    <property type="molecule type" value="Genomic_DNA"/>
</dbReference>
<organism evidence="1 2">
    <name type="scientific">Sphingobacterium zeae</name>
    <dbReference type="NCBI Taxonomy" id="1776859"/>
    <lineage>
        <taxon>Bacteria</taxon>
        <taxon>Pseudomonadati</taxon>
        <taxon>Bacteroidota</taxon>
        <taxon>Sphingobacteriia</taxon>
        <taxon>Sphingobacteriales</taxon>
        <taxon>Sphingobacteriaceae</taxon>
        <taxon>Sphingobacterium</taxon>
    </lineage>
</organism>
<sequence>MLGTTVDEFAIFDANAESVFHIVINIMWKTEVLLHLQAPLLKDTREYYVQLIGK</sequence>
<keyword evidence="2" id="KW-1185">Reference proteome</keyword>
<reference evidence="1 2" key="1">
    <citation type="submission" date="2023-07" db="EMBL/GenBank/DDBJ databases">
        <title>Functional and genomic diversity of the sorghum phyllosphere microbiome.</title>
        <authorList>
            <person name="Shade A."/>
        </authorList>
    </citation>
    <scope>NUCLEOTIDE SEQUENCE [LARGE SCALE GENOMIC DNA]</scope>
    <source>
        <strain evidence="1 2">SORGH_AS_0892</strain>
    </source>
</reference>